<name>A0A699H386_TANCI</name>
<dbReference type="InterPro" id="IPR012337">
    <property type="entry name" value="RNaseH-like_sf"/>
</dbReference>
<dbReference type="SUPFAM" id="SSF53098">
    <property type="entry name" value="Ribonuclease H-like"/>
    <property type="match status" value="1"/>
</dbReference>
<dbReference type="InterPro" id="IPR041588">
    <property type="entry name" value="Integrase_H2C2"/>
</dbReference>
<sequence>MRREVVLVDEDEDPEEDEFDEEEDPQQEEDDMEVDIKEYKNEPELTYPYEEMNPLNSLSLASESEPENAIEVENPIEQEDEIVSASIHEVGESSTAPFLRKDSDGLLVRAHEFYQEMIRRRFVSEERPNEAINVPIEGLKSPSSESISVIDCNDLYHSMKQCNYDNVDAAIAVERARQANVRNEASGSGPVRGQDAALTARECTFGGFMKCNPTAFRGTKGAVELLRWFMKTKSVFGISECAKGKKVRFAATILKGPALTWWNAKNLKVKEYNIVANTHRFNELALMCPRMVEPERVKVDAYIQGLTNNIKGEVTSSRLDNLNEAVRMAHKLMDQKSQARDERILEGNKRKWENFQSRNSSGEGNQRDNSRQTLQNNQRQGNTRARVTAPTDGRLPLCERCFTRHVGLCMINCHKCGKVRQKSRYCKEKNVTTGENASPIPTCYNCGDQGHTRNRCPKKVKQKEVREVRGRAYAIRMLSRRGALVLFVKKKDGSFRMCIDYRELIKLTVKNRYPLQRIDDLFDQQQDSSMYSKIDLRSGYQQLRIKEEDIPITAFRTRYGHFKFQVMSFGLTNAPAVFMDLMNHVCKPYLYKFVIVFIDDILVYSKDEEEHKKHLKISLELVKKERLHAKFSKCDFWLDSVQFLGHVINRSGVHMDPAKVEAIKSWAAPTTPMEVRQFLGLAGYYRRFIEGFSLISKPLTQKIRNTSGEKEEAFQTLKQKLCSVPILALPEGTEDFVVYCDASLKGYGAMLMQREKIREAQEEAMKGKNVKVENLGRLIKQIFKFYPDKTHCFGDSVLLPLFSGLRDLVMHESHKSKYSIHLGSYKMYQDLNPLYWWPNMKADIATYVSKCLTCAKVKAEHQKPSGMLQQPEILVWKWERFTMDFVSELSRTPSGYDTIWIIVNRLTKSAHFLPMKKTDSMEKLTRIYLKEIVCRHGVPVLIILDRDSHFTSRFWRSLQKALGTNLDMSKGDVVVLIDEIQLDDKLHMIEEPVEVVDRDVKRLSQSIPNASDEFPLPEDFPTASEERFPLLRSSISPKSHPFSLQIHSEMEHSNPTLAKIPILDTGKFEQWKFRIQQYLQNEHYALWEVIEFRDSYEAPQDDAAIGTASEGSAKKKGRTVAVTTEDIQKRRNDVKARTTLLMALPDEHQLRFSKYKTAQKLWAAILKTFGGNEATKKTKKNQQYGNFKAEGSEILEQTFNKLQAILMYTIMWRNISDLDTISLDDVYNHLKVYEPEVQKKSELNSQNMAFISLAKNSSGNGEVNTASIPTASTQVSPASANVVAANISLDTACTYIDSQSNGSQIKYEDTNQIDEDDIEEMDIKWNMALLSMRADKFWKKTGKKISIHEVPAVSVPTGSGLVSTASPILTTASVATPYARRKGKEKMVELETPKKNKIQEQMDVQMAREIRVADADRWLDISNEQIAKHLHDYEQAAAELTIGERIELINKLVKYQDYHLNILKYQAQQCKPLSKKQQREFYMSVLRSHAGWKTKHFKEEGERFKRKGLRLEQSNAKKIKTSKEVSEEDLKAMMQLVLVEEVYVEALQHFDREDLNQLWTLVKETLSIRQATGDKEKELWVELKRLYEPDVEDKLWTQTQALMHDPVEWRIYDTCGVHHVLSRDQEIFIDEFPLPEDFPTASEERFPLLRDSYEAPQDDAATGTASEGSAKKKGRTVAVTTEDIQKRRNDVKARTTLLLALPDEHQLRFSKYKTAQELWAIILKTFGGNEATKKAKKNQLKQQYGNFKAEGSETLKYTFNRLQA</sequence>
<keyword evidence="2" id="KW-0862">Zinc</keyword>
<feature type="domain" description="CCHC-type" evidence="4">
    <location>
        <begin position="443"/>
        <end position="458"/>
    </location>
</feature>
<feature type="region of interest" description="Disordered" evidence="3">
    <location>
        <begin position="348"/>
        <end position="389"/>
    </location>
</feature>
<keyword evidence="2" id="KW-0863">Zinc-finger</keyword>
<dbReference type="EMBL" id="BKCJ010104503">
    <property type="protein sequence ID" value="GEX37252.1"/>
    <property type="molecule type" value="Genomic_DNA"/>
</dbReference>
<dbReference type="InterPro" id="IPR036397">
    <property type="entry name" value="RNaseH_sf"/>
</dbReference>
<feature type="region of interest" description="Disordered" evidence="3">
    <location>
        <begin position="1"/>
        <end position="34"/>
    </location>
</feature>
<dbReference type="Pfam" id="PF14223">
    <property type="entry name" value="Retrotran_gag_2"/>
    <property type="match status" value="2"/>
</dbReference>
<dbReference type="GO" id="GO:0008270">
    <property type="term" value="F:zinc ion binding"/>
    <property type="evidence" value="ECO:0007669"/>
    <property type="project" value="UniProtKB-KW"/>
</dbReference>
<dbReference type="Gene3D" id="3.30.70.270">
    <property type="match status" value="2"/>
</dbReference>
<comment type="caution">
    <text evidence="7">The sequence shown here is derived from an EMBL/GenBank/DDBJ whole genome shotgun (WGS) entry which is preliminary data.</text>
</comment>
<organism evidence="7">
    <name type="scientific">Tanacetum cinerariifolium</name>
    <name type="common">Dalmatian daisy</name>
    <name type="synonym">Chrysanthemum cinerariifolium</name>
    <dbReference type="NCBI Taxonomy" id="118510"/>
    <lineage>
        <taxon>Eukaryota</taxon>
        <taxon>Viridiplantae</taxon>
        <taxon>Streptophyta</taxon>
        <taxon>Embryophyta</taxon>
        <taxon>Tracheophyta</taxon>
        <taxon>Spermatophyta</taxon>
        <taxon>Magnoliopsida</taxon>
        <taxon>eudicotyledons</taxon>
        <taxon>Gunneridae</taxon>
        <taxon>Pentapetalae</taxon>
        <taxon>asterids</taxon>
        <taxon>campanulids</taxon>
        <taxon>Asterales</taxon>
        <taxon>Asteraceae</taxon>
        <taxon>Asteroideae</taxon>
        <taxon>Anthemideae</taxon>
        <taxon>Anthemidinae</taxon>
        <taxon>Tanacetum</taxon>
    </lineage>
</organism>
<keyword evidence="7" id="KW-0548">Nucleotidyltransferase</keyword>
<evidence type="ECO:0000259" key="4">
    <source>
        <dbReference type="PROSITE" id="PS50158"/>
    </source>
</evidence>
<dbReference type="GO" id="GO:0003964">
    <property type="term" value="F:RNA-directed DNA polymerase activity"/>
    <property type="evidence" value="ECO:0007669"/>
    <property type="project" value="UniProtKB-KW"/>
</dbReference>
<dbReference type="InterPro" id="IPR043128">
    <property type="entry name" value="Rev_trsase/Diguanyl_cyclase"/>
</dbReference>
<reference evidence="7" key="1">
    <citation type="journal article" date="2019" name="Sci. Rep.">
        <title>Draft genome of Tanacetum cinerariifolium, the natural source of mosquito coil.</title>
        <authorList>
            <person name="Yamashiro T."/>
            <person name="Shiraishi A."/>
            <person name="Satake H."/>
            <person name="Nakayama K."/>
        </authorList>
    </citation>
    <scope>NUCLEOTIDE SEQUENCE</scope>
</reference>
<dbReference type="InterPro" id="IPR001878">
    <property type="entry name" value="Znf_CCHC"/>
</dbReference>
<keyword evidence="7" id="KW-0808">Transferase</keyword>
<evidence type="ECO:0000259" key="5">
    <source>
        <dbReference type="PROSITE" id="PS50878"/>
    </source>
</evidence>
<protein>
    <submittedName>
        <fullName evidence="7">Putative reverse transcriptase domain-containing protein</fullName>
    </submittedName>
</protein>
<dbReference type="InterPro" id="IPR041577">
    <property type="entry name" value="RT_RNaseH_2"/>
</dbReference>
<dbReference type="InterPro" id="IPR000477">
    <property type="entry name" value="RT_dom"/>
</dbReference>
<dbReference type="SMART" id="SM00343">
    <property type="entry name" value="ZnF_C2HC"/>
    <property type="match status" value="2"/>
</dbReference>
<evidence type="ECO:0000259" key="6">
    <source>
        <dbReference type="PROSITE" id="PS50994"/>
    </source>
</evidence>
<dbReference type="PANTHER" id="PTHR37984">
    <property type="entry name" value="PROTEIN CBG26694"/>
    <property type="match status" value="1"/>
</dbReference>
<keyword evidence="7" id="KW-0695">RNA-directed DNA polymerase</keyword>
<dbReference type="FunFam" id="3.30.70.270:FF:000020">
    <property type="entry name" value="Transposon Tf2-6 polyprotein-like Protein"/>
    <property type="match status" value="1"/>
</dbReference>
<dbReference type="Gene3D" id="3.30.420.10">
    <property type="entry name" value="Ribonuclease H-like superfamily/Ribonuclease H"/>
    <property type="match status" value="1"/>
</dbReference>
<dbReference type="PANTHER" id="PTHR37984:SF5">
    <property type="entry name" value="PROTEIN NYNRIN-LIKE"/>
    <property type="match status" value="1"/>
</dbReference>
<evidence type="ECO:0000313" key="7">
    <source>
        <dbReference type="EMBL" id="GEX37252.1"/>
    </source>
</evidence>
<dbReference type="Pfam" id="PF17919">
    <property type="entry name" value="RT_RNaseH_2"/>
    <property type="match status" value="1"/>
</dbReference>
<dbReference type="PROSITE" id="PS50878">
    <property type="entry name" value="RT_POL"/>
    <property type="match status" value="1"/>
</dbReference>
<dbReference type="SUPFAM" id="SSF56672">
    <property type="entry name" value="DNA/RNA polymerases"/>
    <property type="match status" value="1"/>
</dbReference>
<evidence type="ECO:0000256" key="2">
    <source>
        <dbReference type="PROSITE-ProRule" id="PRU00047"/>
    </source>
</evidence>
<dbReference type="Gene3D" id="3.10.10.10">
    <property type="entry name" value="HIV Type 1 Reverse Transcriptase, subunit A, domain 1"/>
    <property type="match status" value="1"/>
</dbReference>
<dbReference type="InterPro" id="IPR001584">
    <property type="entry name" value="Integrase_cat-core"/>
</dbReference>
<feature type="domain" description="Integrase catalytic" evidence="6">
    <location>
        <begin position="867"/>
        <end position="963"/>
    </location>
</feature>
<feature type="compositionally biased region" description="Polar residues" evidence="3">
    <location>
        <begin position="354"/>
        <end position="364"/>
    </location>
</feature>
<gene>
    <name evidence="7" type="ORF">Tci_309227</name>
</gene>
<dbReference type="GO" id="GO:0003676">
    <property type="term" value="F:nucleic acid binding"/>
    <property type="evidence" value="ECO:0007669"/>
    <property type="project" value="InterPro"/>
</dbReference>
<dbReference type="PROSITE" id="PS50158">
    <property type="entry name" value="ZF_CCHC"/>
    <property type="match status" value="1"/>
</dbReference>
<dbReference type="Pfam" id="PF00078">
    <property type="entry name" value="RVT_1"/>
    <property type="match status" value="1"/>
</dbReference>
<keyword evidence="1" id="KW-0511">Multifunctional enzyme</keyword>
<dbReference type="Pfam" id="PF17921">
    <property type="entry name" value="Integrase_H2C2"/>
    <property type="match status" value="1"/>
</dbReference>
<proteinExistence type="predicted"/>
<dbReference type="InterPro" id="IPR043502">
    <property type="entry name" value="DNA/RNA_pol_sf"/>
</dbReference>
<accession>A0A699H386</accession>
<feature type="compositionally biased region" description="Acidic residues" evidence="3">
    <location>
        <begin position="7"/>
        <end position="33"/>
    </location>
</feature>
<dbReference type="CDD" id="cd01647">
    <property type="entry name" value="RT_LTR"/>
    <property type="match status" value="1"/>
</dbReference>
<evidence type="ECO:0000256" key="3">
    <source>
        <dbReference type="SAM" id="MobiDB-lite"/>
    </source>
</evidence>
<dbReference type="GO" id="GO:0015074">
    <property type="term" value="P:DNA integration"/>
    <property type="evidence" value="ECO:0007669"/>
    <property type="project" value="InterPro"/>
</dbReference>
<evidence type="ECO:0000256" key="1">
    <source>
        <dbReference type="ARBA" id="ARBA00023268"/>
    </source>
</evidence>
<feature type="compositionally biased region" description="Polar residues" evidence="3">
    <location>
        <begin position="371"/>
        <end position="385"/>
    </location>
</feature>
<feature type="domain" description="Reverse transcriptase" evidence="5">
    <location>
        <begin position="469"/>
        <end position="648"/>
    </location>
</feature>
<keyword evidence="2" id="KW-0479">Metal-binding</keyword>
<dbReference type="PROSITE" id="PS50994">
    <property type="entry name" value="INTEGRASE"/>
    <property type="match status" value="1"/>
</dbReference>
<dbReference type="Gene3D" id="1.10.340.70">
    <property type="match status" value="1"/>
</dbReference>
<dbReference type="InterPro" id="IPR050951">
    <property type="entry name" value="Retrovirus_Pol_polyprotein"/>
</dbReference>